<dbReference type="Pfam" id="PF00664">
    <property type="entry name" value="ABC_membrane"/>
    <property type="match status" value="1"/>
</dbReference>
<feature type="domain" description="ABC transmembrane type-1" evidence="9">
    <location>
        <begin position="177"/>
        <end position="458"/>
    </location>
</feature>
<evidence type="ECO:0000259" key="9">
    <source>
        <dbReference type="PROSITE" id="PS50929"/>
    </source>
</evidence>
<dbReference type="PROSITE" id="PS00211">
    <property type="entry name" value="ABC_TRANSPORTER_1"/>
    <property type="match status" value="1"/>
</dbReference>
<dbReference type="PROSITE" id="PS50929">
    <property type="entry name" value="ABC_TM1F"/>
    <property type="match status" value="1"/>
</dbReference>
<dbReference type="InterPro" id="IPR003593">
    <property type="entry name" value="AAA+_ATPase"/>
</dbReference>
<dbReference type="InterPro" id="IPR027417">
    <property type="entry name" value="P-loop_NTPase"/>
</dbReference>
<dbReference type="SUPFAM" id="SSF90123">
    <property type="entry name" value="ABC transporter transmembrane region"/>
    <property type="match status" value="1"/>
</dbReference>
<comment type="subcellular location">
    <subcellularLocation>
        <location evidence="1">Cell membrane</location>
        <topology evidence="1">Multi-pass membrane protein</topology>
    </subcellularLocation>
</comment>
<evidence type="ECO:0000256" key="4">
    <source>
        <dbReference type="ARBA" id="ARBA00022840"/>
    </source>
</evidence>
<dbReference type="SUPFAM" id="SSF52540">
    <property type="entry name" value="P-loop containing nucleoside triphosphate hydrolases"/>
    <property type="match status" value="1"/>
</dbReference>
<evidence type="ECO:0000259" key="10">
    <source>
        <dbReference type="PROSITE" id="PS50990"/>
    </source>
</evidence>
<keyword evidence="6 7" id="KW-0472">Membrane</keyword>
<gene>
    <name evidence="11" type="ORF">QTP81_12040</name>
</gene>
<protein>
    <submittedName>
        <fullName evidence="11">Peptidase domain-containing ABC transporter</fullName>
    </submittedName>
</protein>
<dbReference type="PROSITE" id="PS50990">
    <property type="entry name" value="PEPTIDASE_C39"/>
    <property type="match status" value="1"/>
</dbReference>
<dbReference type="EMBL" id="JAUCBP010000010">
    <property type="protein sequence ID" value="MDM7861327.1"/>
    <property type="molecule type" value="Genomic_DNA"/>
</dbReference>
<dbReference type="Gene3D" id="1.20.1560.10">
    <property type="entry name" value="ABC transporter type 1, transmembrane domain"/>
    <property type="match status" value="1"/>
</dbReference>
<evidence type="ECO:0000256" key="3">
    <source>
        <dbReference type="ARBA" id="ARBA00022741"/>
    </source>
</evidence>
<evidence type="ECO:0000259" key="8">
    <source>
        <dbReference type="PROSITE" id="PS50893"/>
    </source>
</evidence>
<dbReference type="RefSeq" id="WP_289365769.1">
    <property type="nucleotide sequence ID" value="NZ_JAUCBP010000010.1"/>
</dbReference>
<dbReference type="InterPro" id="IPR033838">
    <property type="entry name" value="CvaB_peptidase"/>
</dbReference>
<dbReference type="InterPro" id="IPR017871">
    <property type="entry name" value="ABC_transporter-like_CS"/>
</dbReference>
<feature type="transmembrane region" description="Helical" evidence="7">
    <location>
        <begin position="315"/>
        <end position="333"/>
    </location>
</feature>
<evidence type="ECO:0000313" key="11">
    <source>
        <dbReference type="EMBL" id="MDM7861327.1"/>
    </source>
</evidence>
<dbReference type="CDD" id="cd18567">
    <property type="entry name" value="ABC_6TM_CvaB_RaxB_like"/>
    <property type="match status" value="1"/>
</dbReference>
<dbReference type="Gene3D" id="3.40.50.300">
    <property type="entry name" value="P-loop containing nucleotide triphosphate hydrolases"/>
    <property type="match status" value="1"/>
</dbReference>
<name>A0ABT7SYR1_9ALTE</name>
<evidence type="ECO:0000256" key="7">
    <source>
        <dbReference type="SAM" id="Phobius"/>
    </source>
</evidence>
<dbReference type="InterPro" id="IPR005074">
    <property type="entry name" value="Peptidase_C39"/>
</dbReference>
<keyword evidence="12" id="KW-1185">Reference proteome</keyword>
<evidence type="ECO:0000256" key="6">
    <source>
        <dbReference type="ARBA" id="ARBA00023136"/>
    </source>
</evidence>
<dbReference type="InterPro" id="IPR003439">
    <property type="entry name" value="ABC_transporter-like_ATP-bd"/>
</dbReference>
<dbReference type="Proteomes" id="UP001234343">
    <property type="component" value="Unassembled WGS sequence"/>
</dbReference>
<feature type="domain" description="Peptidase C39" evidence="10">
    <location>
        <begin position="26"/>
        <end position="145"/>
    </location>
</feature>
<organism evidence="11 12">
    <name type="scientific">Alteromonas arenosi</name>
    <dbReference type="NCBI Taxonomy" id="3055817"/>
    <lineage>
        <taxon>Bacteria</taxon>
        <taxon>Pseudomonadati</taxon>
        <taxon>Pseudomonadota</taxon>
        <taxon>Gammaproteobacteria</taxon>
        <taxon>Alteromonadales</taxon>
        <taxon>Alteromonadaceae</taxon>
        <taxon>Alteromonas/Salinimonas group</taxon>
        <taxon>Alteromonas</taxon>
    </lineage>
</organism>
<accession>A0ABT7SYR1</accession>
<dbReference type="SMART" id="SM00382">
    <property type="entry name" value="AAA"/>
    <property type="match status" value="1"/>
</dbReference>
<dbReference type="PANTHER" id="PTHR24221:SF606">
    <property type="entry name" value="COLICIN V SECRETION-PROCESSING ATP-BINDING PROTEIN"/>
    <property type="match status" value="1"/>
</dbReference>
<evidence type="ECO:0000313" key="12">
    <source>
        <dbReference type="Proteomes" id="UP001234343"/>
    </source>
</evidence>
<evidence type="ECO:0000256" key="1">
    <source>
        <dbReference type="ARBA" id="ARBA00004651"/>
    </source>
</evidence>
<proteinExistence type="predicted"/>
<dbReference type="PANTHER" id="PTHR24221">
    <property type="entry name" value="ATP-BINDING CASSETTE SUB-FAMILY B"/>
    <property type="match status" value="1"/>
</dbReference>
<reference evidence="11 12" key="1">
    <citation type="submission" date="2023-06" db="EMBL/GenBank/DDBJ databases">
        <title>Alteromonas sp. ASW11-36 isolated from intertidal sand.</title>
        <authorList>
            <person name="Li Y."/>
        </authorList>
    </citation>
    <scope>NUCLEOTIDE SEQUENCE [LARGE SCALE GENOMIC DNA]</scope>
    <source>
        <strain evidence="11 12">ASW11-36</strain>
    </source>
</reference>
<feature type="transmembrane region" description="Helical" evidence="7">
    <location>
        <begin position="286"/>
        <end position="309"/>
    </location>
</feature>
<dbReference type="Pfam" id="PF03412">
    <property type="entry name" value="Peptidase_C39"/>
    <property type="match status" value="1"/>
</dbReference>
<dbReference type="InterPro" id="IPR011527">
    <property type="entry name" value="ABC1_TM_dom"/>
</dbReference>
<dbReference type="Gene3D" id="3.90.70.10">
    <property type="entry name" value="Cysteine proteinases"/>
    <property type="match status" value="1"/>
</dbReference>
<dbReference type="CDD" id="cd02419">
    <property type="entry name" value="Peptidase_C39C"/>
    <property type="match status" value="1"/>
</dbReference>
<sequence>MSFATNILAKDRLHFNTRRHVPLILQTEAAECGLACLAMIACYFKYETDLTRLRQRFAISSHGATLKQVMDIAAQLQLGSRALKLDLDDLSQLETPCILHWELKHFVVLTAVNKHHITILDPALGERKVFWPEVDNCFTGIALELSPTPQFIPHADKNQLRFSHFWCHLHGLKRSLVIIFSLSLMLQLFALLSPFYMQIVVDEVIATGDTHLLVVLALGFSLLLLIEMGTSILRQLVTLQVSNSLSLQMASNVFNHLIRLPLNYFSKRHVGDIVSRFGSLTTIRQMLTTGMIAVFLDGLMAIITLVVMYAYNTMLASLVLGVVGLYALLRALLFRPIRRLNEEAIAASARESSHFMESLRGAQTIKLFGQESQRQSQWLNRLADSMNKQIQISRWNIGFGAANQLLFGLENILLISLAAHAVMDNILSIGMVYAFISYKTRFVGAMDGLISQWIEFKMLGLHFDRLADIVFTEQDPQLKTTDLGNCLVELSGEITLENVSYRYAPQEPLILNNINLHVNAGETIAIIGASGCGKTTLLKCMMGLIPLSSGFLRMDGQAPQNVSNFRQQIGAVMQDDRLLSGSIADNIAGFADKVDFAAVKLAAQAAGIANEIEATAMQYQTLINDMGCNFSGGQKQRLVLARALYREPKILFLDEATSHLDGANEANIQANLDRLNITRIIAAHRLSTLRNADRIYELVDGVLHPVDAHDLTSNSH</sequence>
<feature type="transmembrane region" description="Helical" evidence="7">
    <location>
        <begin position="176"/>
        <end position="199"/>
    </location>
</feature>
<dbReference type="Pfam" id="PF00005">
    <property type="entry name" value="ABC_tran"/>
    <property type="match status" value="1"/>
</dbReference>
<keyword evidence="2 7" id="KW-0812">Transmembrane</keyword>
<feature type="transmembrane region" description="Helical" evidence="7">
    <location>
        <begin position="412"/>
        <end position="436"/>
    </location>
</feature>
<keyword evidence="4" id="KW-0067">ATP-binding</keyword>
<feature type="domain" description="ABC transporter" evidence="8">
    <location>
        <begin position="494"/>
        <end position="716"/>
    </location>
</feature>
<dbReference type="InterPro" id="IPR036640">
    <property type="entry name" value="ABC1_TM_sf"/>
</dbReference>
<dbReference type="PROSITE" id="PS50893">
    <property type="entry name" value="ABC_TRANSPORTER_2"/>
    <property type="match status" value="1"/>
</dbReference>
<feature type="transmembrane region" description="Helical" evidence="7">
    <location>
        <begin position="205"/>
        <end position="226"/>
    </location>
</feature>
<evidence type="ECO:0000256" key="2">
    <source>
        <dbReference type="ARBA" id="ARBA00022692"/>
    </source>
</evidence>
<dbReference type="InterPro" id="IPR039421">
    <property type="entry name" value="Type_1_exporter"/>
</dbReference>
<comment type="caution">
    <text evidence="11">The sequence shown here is derived from an EMBL/GenBank/DDBJ whole genome shotgun (WGS) entry which is preliminary data.</text>
</comment>
<keyword evidence="5 7" id="KW-1133">Transmembrane helix</keyword>
<evidence type="ECO:0000256" key="5">
    <source>
        <dbReference type="ARBA" id="ARBA00022989"/>
    </source>
</evidence>
<keyword evidence="3" id="KW-0547">Nucleotide-binding</keyword>